<dbReference type="GeneID" id="18811401"/>
<dbReference type="RefSeq" id="XP_007318444.1">
    <property type="nucleotide sequence ID" value="XM_007318382.1"/>
</dbReference>
<evidence type="ECO:0000313" key="2">
    <source>
        <dbReference type="EMBL" id="EGO24425.1"/>
    </source>
</evidence>
<dbReference type="EMBL" id="GL945434">
    <property type="protein sequence ID" value="EGO24425.1"/>
    <property type="molecule type" value="Genomic_DNA"/>
</dbReference>
<gene>
    <name evidence="2" type="ORF">SERLADRAFT_389625</name>
</gene>
<keyword evidence="1" id="KW-0812">Transmembrane</keyword>
<dbReference type="AlphaFoldDB" id="F8NWS6"/>
<reference evidence="2" key="1">
    <citation type="submission" date="2011-04" db="EMBL/GenBank/DDBJ databases">
        <title>Evolution of plant cell wall degrading machinery underlies the functional diversity of forest fungi.</title>
        <authorList>
            <consortium name="US DOE Joint Genome Institute (JGI-PGF)"/>
            <person name="Eastwood D.C."/>
            <person name="Floudas D."/>
            <person name="Binder M."/>
            <person name="Majcherczyk A."/>
            <person name="Schneider P."/>
            <person name="Aerts A."/>
            <person name="Asiegbu F.O."/>
            <person name="Baker S.E."/>
            <person name="Barry K."/>
            <person name="Bendiksby M."/>
            <person name="Blumentritt M."/>
            <person name="Coutinho P.M."/>
            <person name="Cullen D."/>
            <person name="Cullen D."/>
            <person name="Gathman A."/>
            <person name="Goodell B."/>
            <person name="Henrissat B."/>
            <person name="Ihrmark K."/>
            <person name="Kauserud H."/>
            <person name="Kohler A."/>
            <person name="LaButti K."/>
            <person name="Lapidus A."/>
            <person name="Lavin J.L."/>
            <person name="Lee Y.-H."/>
            <person name="Lindquist E."/>
            <person name="Lilly W."/>
            <person name="Lucas S."/>
            <person name="Morin E."/>
            <person name="Murat C."/>
            <person name="Oguiza J.A."/>
            <person name="Park J."/>
            <person name="Pisabarro A.G."/>
            <person name="Riley R."/>
            <person name="Rosling A."/>
            <person name="Salamov A."/>
            <person name="Schmidt O."/>
            <person name="Schmutz J."/>
            <person name="Skrede I."/>
            <person name="Stenlid J."/>
            <person name="Wiebenga A."/>
            <person name="Xie X."/>
            <person name="Kues U."/>
            <person name="Hibbett D.S."/>
            <person name="Hoffmeister D."/>
            <person name="Hogberg N."/>
            <person name="Martin F."/>
            <person name="Grigoriev I.V."/>
            <person name="Watkinson S.C."/>
        </authorList>
    </citation>
    <scope>NUCLEOTIDE SEQUENCE</scope>
    <source>
        <strain evidence="2">S7.9</strain>
    </source>
</reference>
<feature type="transmembrane region" description="Helical" evidence="1">
    <location>
        <begin position="55"/>
        <end position="75"/>
    </location>
</feature>
<dbReference type="Proteomes" id="UP000008064">
    <property type="component" value="Unassembled WGS sequence"/>
</dbReference>
<evidence type="ECO:0000256" key="1">
    <source>
        <dbReference type="SAM" id="Phobius"/>
    </source>
</evidence>
<organism>
    <name type="scientific">Serpula lacrymans var. lacrymans (strain S7.9)</name>
    <name type="common">Dry rot fungus</name>
    <dbReference type="NCBI Taxonomy" id="578457"/>
    <lineage>
        <taxon>Eukaryota</taxon>
        <taxon>Fungi</taxon>
        <taxon>Dikarya</taxon>
        <taxon>Basidiomycota</taxon>
        <taxon>Agaricomycotina</taxon>
        <taxon>Agaricomycetes</taxon>
        <taxon>Agaricomycetidae</taxon>
        <taxon>Boletales</taxon>
        <taxon>Coniophorineae</taxon>
        <taxon>Serpulaceae</taxon>
        <taxon>Serpula</taxon>
    </lineage>
</organism>
<accession>F8NWS6</accession>
<dbReference type="KEGG" id="sla:SERLADRAFT_389625"/>
<dbReference type="HOGENOM" id="CLU_2644863_0_0_1"/>
<proteinExistence type="predicted"/>
<name>F8NWS6_SERL9</name>
<protein>
    <submittedName>
        <fullName evidence="2">Uncharacterized protein</fullName>
    </submittedName>
</protein>
<feature type="non-terminal residue" evidence="2">
    <location>
        <position position="77"/>
    </location>
</feature>
<keyword evidence="1" id="KW-1133">Transmembrane helix</keyword>
<sequence>MSLLSIRWKSSATCAEQSEVIFPSDKTSPSKERAVTFHWKYMDNKYRRMRQKLEAVMLSMVLCAMDAIGSGVGTVDF</sequence>
<keyword evidence="1" id="KW-0472">Membrane</keyword>